<evidence type="ECO:0000313" key="4">
    <source>
        <dbReference type="EMBL" id="MDD7962159.1"/>
    </source>
</evidence>
<feature type="transmembrane region" description="Helical" evidence="1">
    <location>
        <begin position="222"/>
        <end position="240"/>
    </location>
</feature>
<evidence type="ECO:0000259" key="3">
    <source>
        <dbReference type="Pfam" id="PF19040"/>
    </source>
</evidence>
<dbReference type="InterPro" id="IPR002656">
    <property type="entry name" value="Acyl_transf_3_dom"/>
</dbReference>
<name>A0ABT5SH57_9MICO</name>
<evidence type="ECO:0000313" key="5">
    <source>
        <dbReference type="Proteomes" id="UP001218170"/>
    </source>
</evidence>
<feature type="transmembrane region" description="Helical" evidence="1">
    <location>
        <begin position="335"/>
        <end position="359"/>
    </location>
</feature>
<keyword evidence="4" id="KW-0808">Transferase</keyword>
<dbReference type="InterPro" id="IPR043968">
    <property type="entry name" value="SGNH"/>
</dbReference>
<feature type="transmembrane region" description="Helical" evidence="1">
    <location>
        <begin position="371"/>
        <end position="392"/>
    </location>
</feature>
<reference evidence="4 5" key="1">
    <citation type="submission" date="2023-02" db="EMBL/GenBank/DDBJ databases">
        <title>Study of novel species of the Microbacterium genus.</title>
        <authorList>
            <person name="Arroyo-Herrera I."/>
            <person name="Roman-Ponce B."/>
            <person name="Vasquez-Murrieta M.S."/>
        </authorList>
    </citation>
    <scope>NUCLEOTIDE SEQUENCE [LARGE SCALE GENOMIC DNA]</scope>
    <source>
        <strain evidence="4 5">NE1TT3</strain>
    </source>
</reference>
<feature type="transmembrane region" description="Helical" evidence="1">
    <location>
        <begin position="307"/>
        <end position="329"/>
    </location>
</feature>
<proteinExistence type="predicted"/>
<dbReference type="GO" id="GO:0016746">
    <property type="term" value="F:acyltransferase activity"/>
    <property type="evidence" value="ECO:0007669"/>
    <property type="project" value="UniProtKB-KW"/>
</dbReference>
<feature type="transmembrane region" description="Helical" evidence="1">
    <location>
        <begin position="29"/>
        <end position="45"/>
    </location>
</feature>
<evidence type="ECO:0000259" key="2">
    <source>
        <dbReference type="Pfam" id="PF01757"/>
    </source>
</evidence>
<organism evidence="4 5">
    <name type="scientific">Microbacterium thalli</name>
    <dbReference type="NCBI Taxonomy" id="3027921"/>
    <lineage>
        <taxon>Bacteria</taxon>
        <taxon>Bacillati</taxon>
        <taxon>Actinomycetota</taxon>
        <taxon>Actinomycetes</taxon>
        <taxon>Micrococcales</taxon>
        <taxon>Microbacteriaceae</taxon>
        <taxon>Microbacterium</taxon>
    </lineage>
</organism>
<accession>A0ABT5SH57</accession>
<feature type="transmembrane region" description="Helical" evidence="1">
    <location>
        <begin position="153"/>
        <end position="178"/>
    </location>
</feature>
<protein>
    <submittedName>
        <fullName evidence="4">Acyltransferase family protein</fullName>
    </submittedName>
</protein>
<dbReference type="PANTHER" id="PTHR23028">
    <property type="entry name" value="ACETYLTRANSFERASE"/>
    <property type="match status" value="1"/>
</dbReference>
<feature type="transmembrane region" description="Helical" evidence="1">
    <location>
        <begin position="89"/>
        <end position="109"/>
    </location>
</feature>
<comment type="caution">
    <text evidence="4">The sequence shown here is derived from an EMBL/GenBank/DDBJ whole genome shotgun (WGS) entry which is preliminary data.</text>
</comment>
<feature type="domain" description="SGNH" evidence="3">
    <location>
        <begin position="444"/>
        <end position="658"/>
    </location>
</feature>
<dbReference type="Pfam" id="PF19040">
    <property type="entry name" value="SGNH"/>
    <property type="match status" value="1"/>
</dbReference>
<dbReference type="InterPro" id="IPR050879">
    <property type="entry name" value="Acyltransferase_3"/>
</dbReference>
<feature type="domain" description="Acyltransferase 3" evidence="2">
    <location>
        <begin position="25"/>
        <end position="355"/>
    </location>
</feature>
<dbReference type="PANTHER" id="PTHR23028:SF53">
    <property type="entry name" value="ACYL_TRANSF_3 DOMAIN-CONTAINING PROTEIN"/>
    <property type="match status" value="1"/>
</dbReference>
<feature type="transmembrane region" description="Helical" evidence="1">
    <location>
        <begin position="185"/>
        <end position="210"/>
    </location>
</feature>
<sequence>MTVLTTAGAAREDESSSAAAVVRRADLDGLRALAIALVVVYHVWVGRVSGGVDVFLFLSAFFLTGSFLRRMERRESLRLGSYWARRFSSLVPAAAATILGVVTITALVYPPERWRAVWNEAVGSIFYVQNRVLADSAVDYYARSDQTSPLQHFWSLAVQGQVFLLWPILLAVAALIVSRTRLSPAAAVSTIFATVFAASFAYSVVITPISQQTAYFDTGARLWEFALGSLIAVLVTRVTLPAVWRPIAVAVGLVGIVSCGAVLDVEGAFPGWVALWPVASAALVVMGGTGRTQPAASRMLSSAPMLWLARISYALYLGHWPVLITWGVVTDATRPGLFTGGVLIGISLLLAWAMTRLLIEPVDAALRRRGTAARVIAIVVSVVLVVAPVLTWRHLQTTGSTELGPEHPGASAVLTGEVTAQFDEPPRPSAADLAWPWFEPGKDCRDDLAGAQETCFHLAGSDADSFRVAVVGNSHSQQWGGVLEPLALEQGWDLFVLAAGGCPVGLDDDGTRPPGVCASWREVVMESLATIRPDLIVTVGSASSPSTTDEHVSAGLDRAIQQMQELTGADVLVLRDNPRFEFDMYECGEQADTVSECEVPLVDVQAETNPLAEFDAWDAVSTVDLTPLVCPEGVCRPVVGNIRVYFDDNHLTIDYVRSMSWAISEMIPS</sequence>
<keyword evidence="1" id="KW-1133">Transmembrane helix</keyword>
<keyword evidence="1" id="KW-0812">Transmembrane</keyword>
<keyword evidence="5" id="KW-1185">Reference proteome</keyword>
<gene>
    <name evidence="4" type="ORF">PUW80_07325</name>
</gene>
<dbReference type="Pfam" id="PF01757">
    <property type="entry name" value="Acyl_transf_3"/>
    <property type="match status" value="1"/>
</dbReference>
<feature type="transmembrane region" description="Helical" evidence="1">
    <location>
        <begin position="51"/>
        <end position="68"/>
    </location>
</feature>
<dbReference type="Proteomes" id="UP001218170">
    <property type="component" value="Unassembled WGS sequence"/>
</dbReference>
<dbReference type="RefSeq" id="WP_274264352.1">
    <property type="nucleotide sequence ID" value="NZ_JAQZCI010000002.1"/>
</dbReference>
<dbReference type="EMBL" id="JAQZCI010000002">
    <property type="protein sequence ID" value="MDD7962159.1"/>
    <property type="molecule type" value="Genomic_DNA"/>
</dbReference>
<keyword evidence="1" id="KW-0472">Membrane</keyword>
<keyword evidence="4" id="KW-0012">Acyltransferase</keyword>
<feature type="transmembrane region" description="Helical" evidence="1">
    <location>
        <begin position="247"/>
        <end position="263"/>
    </location>
</feature>
<evidence type="ECO:0000256" key="1">
    <source>
        <dbReference type="SAM" id="Phobius"/>
    </source>
</evidence>